<sequence length="403" mass="45495">MTLRDVREIVSKRIGTGDVSCAEDRKDRIKDRLLKLSGGDRKDLFDWLLGVSVDPCVKNLIGLCYGDGIGVEKNSEKSFEWVEAAAIGGNHWGYYNMAHQLINSGKDKTIDARDRIVIALKKSIELKNDDAMTTLGGIYRKEMNVREAIVMYKRAAECGNPAAMVALGSIYWYDNDHKDSKEAIVWTEKAISAGDVGSMYFMGVMLHYLEEYGEAIRWLNKSVFCGNLKALTLLGLSYQGLNNGVKAIEIFKRGLEAGESDSMVYLGELYLKQGNVGEDVVVDLFKRADCKKGYYDLANLYERKGDRINSAKYYLLSYSKGGVGKGMRELRKLYRELSEEDYIEFVSHYAKIDGLEKENLLLKEEVNRLKDELMYRPGGVGELAARENFNEKIMNVLNHGVTH</sequence>
<protein>
    <recommendedName>
        <fullName evidence="2">Sel1 repeat family protein</fullName>
    </recommendedName>
</protein>
<gene>
    <name evidence="1" type="ORF">Hyperionvirus2_54</name>
</gene>
<dbReference type="SUPFAM" id="SSF81901">
    <property type="entry name" value="HCP-like"/>
    <property type="match status" value="2"/>
</dbReference>
<dbReference type="PANTHER" id="PTHR11102">
    <property type="entry name" value="SEL-1-LIKE PROTEIN"/>
    <property type="match status" value="1"/>
</dbReference>
<dbReference type="InterPro" id="IPR006597">
    <property type="entry name" value="Sel1-like"/>
</dbReference>
<dbReference type="SMART" id="SM00671">
    <property type="entry name" value="SEL1"/>
    <property type="match status" value="5"/>
</dbReference>
<reference evidence="1" key="1">
    <citation type="submission" date="2018-10" db="EMBL/GenBank/DDBJ databases">
        <title>Hidden diversity of soil giant viruses.</title>
        <authorList>
            <person name="Schulz F."/>
            <person name="Alteio L."/>
            <person name="Goudeau D."/>
            <person name="Ryan E.M."/>
            <person name="Malmstrom R.R."/>
            <person name="Blanchard J."/>
            <person name="Woyke T."/>
        </authorList>
    </citation>
    <scope>NUCLEOTIDE SEQUENCE</scope>
    <source>
        <strain evidence="1">HYV1</strain>
    </source>
</reference>
<dbReference type="EMBL" id="MK072384">
    <property type="protein sequence ID" value="AYV82686.1"/>
    <property type="molecule type" value="Genomic_DNA"/>
</dbReference>
<dbReference type="Gene3D" id="1.25.40.10">
    <property type="entry name" value="Tetratricopeptide repeat domain"/>
    <property type="match status" value="1"/>
</dbReference>
<dbReference type="Pfam" id="PF08238">
    <property type="entry name" value="Sel1"/>
    <property type="match status" value="4"/>
</dbReference>
<dbReference type="PANTHER" id="PTHR11102:SF160">
    <property type="entry name" value="ERAD-ASSOCIATED E3 UBIQUITIN-PROTEIN LIGASE COMPONENT HRD3"/>
    <property type="match status" value="1"/>
</dbReference>
<evidence type="ECO:0008006" key="2">
    <source>
        <dbReference type="Google" id="ProtNLM"/>
    </source>
</evidence>
<dbReference type="InterPro" id="IPR050767">
    <property type="entry name" value="Sel1_AlgK"/>
</dbReference>
<dbReference type="InterPro" id="IPR011990">
    <property type="entry name" value="TPR-like_helical_dom_sf"/>
</dbReference>
<organism evidence="1">
    <name type="scientific">Hyperionvirus sp</name>
    <dbReference type="NCBI Taxonomy" id="2487770"/>
    <lineage>
        <taxon>Viruses</taxon>
        <taxon>Varidnaviria</taxon>
        <taxon>Bamfordvirae</taxon>
        <taxon>Nucleocytoviricota</taxon>
        <taxon>Megaviricetes</taxon>
        <taxon>Imitervirales</taxon>
        <taxon>Mimiviridae</taxon>
        <taxon>Klosneuvirinae</taxon>
    </lineage>
</organism>
<proteinExistence type="predicted"/>
<name>A0A3G5A615_9VIRU</name>
<accession>A0A3G5A615</accession>
<evidence type="ECO:0000313" key="1">
    <source>
        <dbReference type="EMBL" id="AYV82686.1"/>
    </source>
</evidence>